<dbReference type="RefSeq" id="WP_160777196.1">
    <property type="nucleotide sequence ID" value="NZ_WUMV01000009.1"/>
</dbReference>
<protein>
    <submittedName>
        <fullName evidence="6">LysR family transcriptional regulator</fullName>
    </submittedName>
</protein>
<dbReference type="GO" id="GO:0003677">
    <property type="term" value="F:DNA binding"/>
    <property type="evidence" value="ECO:0007669"/>
    <property type="project" value="UniProtKB-KW"/>
</dbReference>
<keyword evidence="2" id="KW-0805">Transcription regulation</keyword>
<comment type="caution">
    <text evidence="6">The sequence shown here is derived from an EMBL/GenBank/DDBJ whole genome shotgun (WGS) entry which is preliminary data.</text>
</comment>
<dbReference type="SUPFAM" id="SSF53850">
    <property type="entry name" value="Periplasmic binding protein-like II"/>
    <property type="match status" value="1"/>
</dbReference>
<dbReference type="GO" id="GO:0003700">
    <property type="term" value="F:DNA-binding transcription factor activity"/>
    <property type="evidence" value="ECO:0007669"/>
    <property type="project" value="InterPro"/>
</dbReference>
<dbReference type="InterPro" id="IPR036390">
    <property type="entry name" value="WH_DNA-bd_sf"/>
</dbReference>
<organism evidence="6 7">
    <name type="scientific">Stappia sediminis</name>
    <dbReference type="NCBI Taxonomy" id="2692190"/>
    <lineage>
        <taxon>Bacteria</taxon>
        <taxon>Pseudomonadati</taxon>
        <taxon>Pseudomonadota</taxon>
        <taxon>Alphaproteobacteria</taxon>
        <taxon>Hyphomicrobiales</taxon>
        <taxon>Stappiaceae</taxon>
        <taxon>Stappia</taxon>
    </lineage>
</organism>
<dbReference type="EMBL" id="WUMV01000009">
    <property type="protein sequence ID" value="MXN66945.1"/>
    <property type="molecule type" value="Genomic_DNA"/>
</dbReference>
<keyword evidence="3" id="KW-0238">DNA-binding</keyword>
<dbReference type="PANTHER" id="PTHR30579:SF7">
    <property type="entry name" value="HTH-TYPE TRANSCRIPTIONAL REGULATOR LRHA-RELATED"/>
    <property type="match status" value="1"/>
</dbReference>
<dbReference type="Gene3D" id="3.40.190.10">
    <property type="entry name" value="Periplasmic binding protein-like II"/>
    <property type="match status" value="2"/>
</dbReference>
<dbReference type="PROSITE" id="PS50931">
    <property type="entry name" value="HTH_LYSR"/>
    <property type="match status" value="1"/>
</dbReference>
<dbReference type="PANTHER" id="PTHR30579">
    <property type="entry name" value="TRANSCRIPTIONAL REGULATOR"/>
    <property type="match status" value="1"/>
</dbReference>
<name>A0A7X3S9M5_9HYPH</name>
<evidence type="ECO:0000313" key="6">
    <source>
        <dbReference type="EMBL" id="MXN66945.1"/>
    </source>
</evidence>
<dbReference type="InterPro" id="IPR036388">
    <property type="entry name" value="WH-like_DNA-bd_sf"/>
</dbReference>
<comment type="similarity">
    <text evidence="1">Belongs to the LysR transcriptional regulatory family.</text>
</comment>
<keyword evidence="7" id="KW-1185">Reference proteome</keyword>
<dbReference type="InterPro" id="IPR005119">
    <property type="entry name" value="LysR_subst-bd"/>
</dbReference>
<evidence type="ECO:0000256" key="1">
    <source>
        <dbReference type="ARBA" id="ARBA00009437"/>
    </source>
</evidence>
<evidence type="ECO:0000256" key="3">
    <source>
        <dbReference type="ARBA" id="ARBA00023125"/>
    </source>
</evidence>
<dbReference type="Pfam" id="PF00126">
    <property type="entry name" value="HTH_1"/>
    <property type="match status" value="1"/>
</dbReference>
<dbReference type="Proteomes" id="UP000433101">
    <property type="component" value="Unassembled WGS sequence"/>
</dbReference>
<dbReference type="InterPro" id="IPR050176">
    <property type="entry name" value="LTTR"/>
</dbReference>
<dbReference type="SUPFAM" id="SSF46785">
    <property type="entry name" value="Winged helix' DNA-binding domain"/>
    <property type="match status" value="1"/>
</dbReference>
<sequence>MEQHPGKGAPLVELDLYRTFLVIAECGSFSKASEIVGRTPSAVSMQIKRLETTLGVAVFAREGRSVRMTAEGEALLGYARKILMLNEEAVSMFRSPSVEGEVRFGAPSDFGTRFLPNILARFARTHPGVSVDVHLDGSPQLLKSLKQNELDLILYTARPDSEFALGGEIVYTEPLVWVGLEGGIAHQRDPIPLAVSISGCPWRRAARIALDKAEKPYRIAYQSFHSAGQEAALLADLAIAPFPASVVNPPLQLLDERHNLPEIGNYNIILKEAASAGKATDAFARHVVECFKELNPAQAARAMSA</sequence>
<dbReference type="Gene3D" id="1.10.10.10">
    <property type="entry name" value="Winged helix-like DNA-binding domain superfamily/Winged helix DNA-binding domain"/>
    <property type="match status" value="1"/>
</dbReference>
<proteinExistence type="inferred from homology"/>
<dbReference type="AlphaFoldDB" id="A0A7X3S9M5"/>
<evidence type="ECO:0000256" key="4">
    <source>
        <dbReference type="ARBA" id="ARBA00023163"/>
    </source>
</evidence>
<keyword evidence="4" id="KW-0804">Transcription</keyword>
<reference evidence="6 7" key="1">
    <citation type="submission" date="2019-12" db="EMBL/GenBank/DDBJ databases">
        <authorList>
            <person name="Li M."/>
        </authorList>
    </citation>
    <scope>NUCLEOTIDE SEQUENCE [LARGE SCALE GENOMIC DNA]</scope>
    <source>
        <strain evidence="6 7">GBMRC 2046</strain>
    </source>
</reference>
<evidence type="ECO:0000256" key="2">
    <source>
        <dbReference type="ARBA" id="ARBA00023015"/>
    </source>
</evidence>
<dbReference type="Pfam" id="PF03466">
    <property type="entry name" value="LysR_substrate"/>
    <property type="match status" value="1"/>
</dbReference>
<gene>
    <name evidence="6" type="ORF">GR183_18690</name>
</gene>
<evidence type="ECO:0000313" key="7">
    <source>
        <dbReference type="Proteomes" id="UP000433101"/>
    </source>
</evidence>
<evidence type="ECO:0000259" key="5">
    <source>
        <dbReference type="PROSITE" id="PS50931"/>
    </source>
</evidence>
<dbReference type="InterPro" id="IPR000847">
    <property type="entry name" value="LysR_HTH_N"/>
</dbReference>
<feature type="domain" description="HTH lysR-type" evidence="5">
    <location>
        <begin position="12"/>
        <end position="69"/>
    </location>
</feature>
<dbReference type="FunFam" id="1.10.10.10:FF:000001">
    <property type="entry name" value="LysR family transcriptional regulator"/>
    <property type="match status" value="1"/>
</dbReference>
<accession>A0A7X3S9M5</accession>